<evidence type="ECO:0000256" key="1">
    <source>
        <dbReference type="ARBA" id="ARBA00023027"/>
    </source>
</evidence>
<dbReference type="InterPro" id="IPR000683">
    <property type="entry name" value="Gfo/Idh/MocA-like_OxRdtase_N"/>
</dbReference>
<dbReference type="InterPro" id="IPR036291">
    <property type="entry name" value="NAD(P)-bd_dom_sf"/>
</dbReference>
<dbReference type="EMBL" id="BSVB01000001">
    <property type="protein sequence ID" value="GMA94227.1"/>
    <property type="molecule type" value="Genomic_DNA"/>
</dbReference>
<dbReference type="Gene3D" id="3.40.50.720">
    <property type="entry name" value="NAD(P)-binding Rossmann-like Domain"/>
    <property type="match status" value="1"/>
</dbReference>
<accession>A0ABQ6K0T8</accession>
<feature type="region of interest" description="Disordered" evidence="2">
    <location>
        <begin position="30"/>
        <end position="49"/>
    </location>
</feature>
<organism evidence="5 6">
    <name type="scientific">Pseudolysinimonas kribbensis</name>
    <dbReference type="NCBI Taxonomy" id="433641"/>
    <lineage>
        <taxon>Bacteria</taxon>
        <taxon>Bacillati</taxon>
        <taxon>Actinomycetota</taxon>
        <taxon>Actinomycetes</taxon>
        <taxon>Micrococcales</taxon>
        <taxon>Microbacteriaceae</taxon>
        <taxon>Pseudolysinimonas</taxon>
    </lineage>
</organism>
<dbReference type="InterPro" id="IPR055170">
    <property type="entry name" value="GFO_IDH_MocA-like_dom"/>
</dbReference>
<reference evidence="6" key="1">
    <citation type="journal article" date="2019" name="Int. J. Syst. Evol. Microbiol.">
        <title>The Global Catalogue of Microorganisms (GCM) 10K type strain sequencing project: providing services to taxonomists for standard genome sequencing and annotation.</title>
        <authorList>
            <consortium name="The Broad Institute Genomics Platform"/>
            <consortium name="The Broad Institute Genome Sequencing Center for Infectious Disease"/>
            <person name="Wu L."/>
            <person name="Ma J."/>
        </authorList>
    </citation>
    <scope>NUCLEOTIDE SEQUENCE [LARGE SCALE GENOMIC DNA]</scope>
    <source>
        <strain evidence="6">NBRC 108894</strain>
    </source>
</reference>
<evidence type="ECO:0000313" key="5">
    <source>
        <dbReference type="EMBL" id="GMA94227.1"/>
    </source>
</evidence>
<feature type="domain" description="Gfo/Idh/MocA-like oxidoreductase N-terminal" evidence="3">
    <location>
        <begin position="45"/>
        <end position="124"/>
    </location>
</feature>
<protein>
    <submittedName>
        <fullName evidence="5">Dehydrogenase</fullName>
    </submittedName>
</protein>
<dbReference type="Proteomes" id="UP001157034">
    <property type="component" value="Unassembled WGS sequence"/>
</dbReference>
<dbReference type="SUPFAM" id="SSF55347">
    <property type="entry name" value="Glyceraldehyde-3-phosphate dehydrogenase-like, C-terminal domain"/>
    <property type="match status" value="1"/>
</dbReference>
<keyword evidence="1" id="KW-0520">NAD</keyword>
<comment type="caution">
    <text evidence="5">The sequence shown here is derived from an EMBL/GenBank/DDBJ whole genome shotgun (WGS) entry which is preliminary data.</text>
</comment>
<keyword evidence="6" id="KW-1185">Reference proteome</keyword>
<sequence>MKVGIISFAHTHAFSYAAILRDRPDVELLTTDPDHADRPAGESGGRPLAETLGVPYVDTLDELLAWRPDAVVVCSENTRHGEYAVRAAEAGAHVLCEKPLATTLDDAQRIIAACDAAGVRLMTAFPVRFTPEYAQLRHRIQGGGFGRVMSISGANNGQLPVERAWFADPSLAGGGAVADHTVHIADLVFGLFPDAEAEEVYAVANRLLRPDREAETAGFVSIRYSNGVTAVIDCSWSVPDHYPTWGGLTMRVIAEGGVAELAPFAQRVDGFSETDRAPLWLSYGSDLDAAMIDEFLGAITEGRQPVPSGRDGLRALEVVLAAYASIASGAPVAPTRSS</sequence>
<dbReference type="SUPFAM" id="SSF51735">
    <property type="entry name" value="NAD(P)-binding Rossmann-fold domains"/>
    <property type="match status" value="1"/>
</dbReference>
<evidence type="ECO:0000256" key="2">
    <source>
        <dbReference type="SAM" id="MobiDB-lite"/>
    </source>
</evidence>
<dbReference type="Gene3D" id="3.30.360.10">
    <property type="entry name" value="Dihydrodipicolinate Reductase, domain 2"/>
    <property type="match status" value="1"/>
</dbReference>
<dbReference type="PANTHER" id="PTHR43377">
    <property type="entry name" value="BILIVERDIN REDUCTASE A"/>
    <property type="match status" value="1"/>
</dbReference>
<feature type="domain" description="GFO/IDH/MocA-like oxidoreductase" evidence="4">
    <location>
        <begin position="133"/>
        <end position="258"/>
    </location>
</feature>
<proteinExistence type="predicted"/>
<gene>
    <name evidence="5" type="ORF">GCM10025881_10510</name>
</gene>
<evidence type="ECO:0000259" key="3">
    <source>
        <dbReference type="Pfam" id="PF01408"/>
    </source>
</evidence>
<evidence type="ECO:0000259" key="4">
    <source>
        <dbReference type="Pfam" id="PF22725"/>
    </source>
</evidence>
<dbReference type="Pfam" id="PF01408">
    <property type="entry name" value="GFO_IDH_MocA"/>
    <property type="match status" value="1"/>
</dbReference>
<dbReference type="RefSeq" id="WP_284253213.1">
    <property type="nucleotide sequence ID" value="NZ_BAAAQO010000003.1"/>
</dbReference>
<dbReference type="InterPro" id="IPR051450">
    <property type="entry name" value="Gfo/Idh/MocA_Oxidoreductases"/>
</dbReference>
<feature type="compositionally biased region" description="Basic and acidic residues" evidence="2">
    <location>
        <begin position="30"/>
        <end position="40"/>
    </location>
</feature>
<evidence type="ECO:0000313" key="6">
    <source>
        <dbReference type="Proteomes" id="UP001157034"/>
    </source>
</evidence>
<dbReference type="Pfam" id="PF22725">
    <property type="entry name" value="GFO_IDH_MocA_C3"/>
    <property type="match status" value="1"/>
</dbReference>
<dbReference type="PANTHER" id="PTHR43377:SF1">
    <property type="entry name" value="BILIVERDIN REDUCTASE A"/>
    <property type="match status" value="1"/>
</dbReference>
<name>A0ABQ6K0T8_9MICO</name>